<evidence type="ECO:0000313" key="1">
    <source>
        <dbReference type="EMBL" id="RKF55674.1"/>
    </source>
</evidence>
<keyword evidence="2" id="KW-1185">Reference proteome</keyword>
<protein>
    <submittedName>
        <fullName evidence="1">Uncharacterized protein</fullName>
    </submittedName>
</protein>
<name>A0A420HDZ8_9PEZI</name>
<reference evidence="1 2" key="1">
    <citation type="journal article" date="2018" name="BMC Genomics">
        <title>Comparative genome analyses reveal sequence features reflecting distinct modes of host-adaptation between dicot and monocot powdery mildew.</title>
        <authorList>
            <person name="Wu Y."/>
            <person name="Ma X."/>
            <person name="Pan Z."/>
            <person name="Kale S.D."/>
            <person name="Song Y."/>
            <person name="King H."/>
            <person name="Zhang Q."/>
            <person name="Presley C."/>
            <person name="Deng X."/>
            <person name="Wei C.I."/>
            <person name="Xiao S."/>
        </authorList>
    </citation>
    <scope>NUCLEOTIDE SEQUENCE [LARGE SCALE GENOMIC DNA]</scope>
    <source>
        <strain evidence="1">UMSG3</strain>
    </source>
</reference>
<dbReference type="AlphaFoldDB" id="A0A420HDZ8"/>
<proteinExistence type="predicted"/>
<sequence length="143" mass="16536">MSDRRITSTSPHVPSVFLQRMFQKYELSEIAIGDLDESKLGNTVIDLENTFKGELSSIILTYLSNYIDHDFYDEDLFWELKQDFVGVLMEKGTFVPLKGYFDAISLEMAIPGSEPHIWTKEEIAADLKRKLNYHPKISIQENK</sequence>
<dbReference type="EMBL" id="MCBQ01020022">
    <property type="protein sequence ID" value="RKF55674.1"/>
    <property type="molecule type" value="Genomic_DNA"/>
</dbReference>
<dbReference type="Proteomes" id="UP000283383">
    <property type="component" value="Unassembled WGS sequence"/>
</dbReference>
<gene>
    <name evidence="1" type="ORF">GcM3_200050</name>
</gene>
<comment type="caution">
    <text evidence="1">The sequence shown here is derived from an EMBL/GenBank/DDBJ whole genome shotgun (WGS) entry which is preliminary data.</text>
</comment>
<accession>A0A420HDZ8</accession>
<organism evidence="1 2">
    <name type="scientific">Golovinomyces cichoracearum</name>
    <dbReference type="NCBI Taxonomy" id="62708"/>
    <lineage>
        <taxon>Eukaryota</taxon>
        <taxon>Fungi</taxon>
        <taxon>Dikarya</taxon>
        <taxon>Ascomycota</taxon>
        <taxon>Pezizomycotina</taxon>
        <taxon>Leotiomycetes</taxon>
        <taxon>Erysiphales</taxon>
        <taxon>Erysiphaceae</taxon>
        <taxon>Golovinomyces</taxon>
    </lineage>
</organism>
<evidence type="ECO:0000313" key="2">
    <source>
        <dbReference type="Proteomes" id="UP000283383"/>
    </source>
</evidence>